<evidence type="ECO:0000256" key="7">
    <source>
        <dbReference type="ARBA" id="ARBA00023166"/>
    </source>
</evidence>
<reference evidence="18" key="1">
    <citation type="submission" date="2016-10" db="EMBL/GenBank/DDBJ databases">
        <title>Sequence of Gallionella enrichment culture.</title>
        <authorList>
            <person name="Poehlein A."/>
            <person name="Muehling M."/>
            <person name="Daniel R."/>
        </authorList>
    </citation>
    <scope>NUCLEOTIDE SEQUENCE</scope>
</reference>
<keyword evidence="5 18" id="KW-0560">Oxidoreductase</keyword>
<accession>A0A1J5QNW3</accession>
<dbReference type="Gene3D" id="3.50.50.60">
    <property type="entry name" value="FAD/NAD(P)-binding domain"/>
    <property type="match status" value="3"/>
</dbReference>
<comment type="cofactor">
    <cofactor evidence="1">
        <name>FAD</name>
        <dbReference type="ChEBI" id="CHEBI:57692"/>
    </cofactor>
</comment>
<proteinExistence type="predicted"/>
<feature type="domain" description="Glucose-methanol-choline oxidoreductase C-terminal" evidence="17">
    <location>
        <begin position="467"/>
        <end position="521"/>
    </location>
</feature>
<evidence type="ECO:0000256" key="5">
    <source>
        <dbReference type="ARBA" id="ARBA00023002"/>
    </source>
</evidence>
<dbReference type="InterPro" id="IPR006076">
    <property type="entry name" value="FAD-dep_OxRdtase"/>
</dbReference>
<dbReference type="EC" id="5.3.3.1" evidence="10"/>
<dbReference type="AlphaFoldDB" id="A0A1J5QNW3"/>
<dbReference type="Pfam" id="PF01266">
    <property type="entry name" value="DAO"/>
    <property type="match status" value="1"/>
</dbReference>
<sequence>MDADATDEHDVDVLVIGSGFGGSVAALRLTEKGYRVAVLEAGRRFADEEFRTSWHLRTFLWAPALGCYGIQRIQVLRDSLILAGAGVGGGSLVYANTLYRPLAPFFADPQWAHLTDWDAELSPHYEQARRMLGVVTNPSTTPADALMLRVATRMGCEETFRAADVGVFFDEPGRTVPDPFFGGAGPARTGCTECGACMTGCRVGAKNTLVKNYLHLAESAGAQVHPMTTATELHPQADGSWLVKTRGTGPGGARRAAVWCAREVVLAAGALGTQTLLHRNVQAGRLPHLSRRLGELTRTNSEALLGASAPRVDPDRDLSHGVAITSSFFTDPRTHVEPVRYGPGSNAMALLQTVLTRGAPRWRRWTLVMSGYARELARRPVTTVRALSPYRWSERTTIALVMQARDNSLTTRWVRGPWGGHLSSRQGPGEPNPTWLPDGHRAATLLAEELGGVPGGSWGDLVNMPMTAHFLGGCPIGATRDEGVIDPYQRVHGYPTLHVLDGAAVTANPGVNPSLTITAQAERACAFWPNAADADPRPPQGRPYVRLDPVVPARPVVPAGAPGALRRSSDGRGGPGH</sequence>
<dbReference type="GO" id="GO:0016995">
    <property type="term" value="F:cholesterol oxidase activity"/>
    <property type="evidence" value="ECO:0007669"/>
    <property type="project" value="UniProtKB-EC"/>
</dbReference>
<protein>
    <recommendedName>
        <fullName evidence="13">Cholesterol oxidase</fullName>
        <ecNumber evidence="12">1.1.3.6</ecNumber>
        <ecNumber evidence="10">5.3.3.1</ecNumber>
    </recommendedName>
    <alternativeName>
        <fullName evidence="14">Cholesterol isomerase</fullName>
    </alternativeName>
</protein>
<evidence type="ECO:0000256" key="10">
    <source>
        <dbReference type="ARBA" id="ARBA00038856"/>
    </source>
</evidence>
<evidence type="ECO:0000256" key="3">
    <source>
        <dbReference type="ARBA" id="ARBA00022630"/>
    </source>
</evidence>
<dbReference type="SUPFAM" id="SSF51905">
    <property type="entry name" value="FAD/NAD(P)-binding domain"/>
    <property type="match status" value="1"/>
</dbReference>
<dbReference type="Pfam" id="PF05199">
    <property type="entry name" value="GMC_oxred_C"/>
    <property type="match status" value="1"/>
</dbReference>
<feature type="compositionally biased region" description="Low complexity" evidence="15">
    <location>
        <begin position="554"/>
        <end position="564"/>
    </location>
</feature>
<evidence type="ECO:0000256" key="1">
    <source>
        <dbReference type="ARBA" id="ARBA00001974"/>
    </source>
</evidence>
<keyword evidence="9 18" id="KW-0413">Isomerase</keyword>
<dbReference type="InterPro" id="IPR007867">
    <property type="entry name" value="GMC_OxRtase_C"/>
</dbReference>
<feature type="domain" description="FAD dependent oxidoreductase" evidence="16">
    <location>
        <begin position="12"/>
        <end position="310"/>
    </location>
</feature>
<keyword evidence="3" id="KW-0285">Flavoprotein</keyword>
<dbReference type="EC" id="1.1.3.6" evidence="12"/>
<keyword evidence="8" id="KW-0753">Steroid metabolism</keyword>
<comment type="caution">
    <text evidence="18">The sequence shown here is derived from an EMBL/GenBank/DDBJ whole genome shotgun (WGS) entry which is preliminary data.</text>
</comment>
<gene>
    <name evidence="18" type="primary">choD_2</name>
    <name evidence="18" type="ORF">GALL_366490</name>
</gene>
<keyword evidence="4" id="KW-0274">FAD</keyword>
<feature type="region of interest" description="Disordered" evidence="15">
    <location>
        <begin position="554"/>
        <end position="577"/>
    </location>
</feature>
<dbReference type="EMBL" id="MLJW01000906">
    <property type="protein sequence ID" value="OIQ81583.1"/>
    <property type="molecule type" value="Genomic_DNA"/>
</dbReference>
<evidence type="ECO:0000256" key="11">
    <source>
        <dbReference type="ARBA" id="ARBA00049645"/>
    </source>
</evidence>
<evidence type="ECO:0000256" key="13">
    <source>
        <dbReference type="ARBA" id="ARBA00049744"/>
    </source>
</evidence>
<dbReference type="InterPro" id="IPR052542">
    <property type="entry name" value="Cholesterol_Oxidase"/>
</dbReference>
<dbReference type="InterPro" id="IPR036188">
    <property type="entry name" value="FAD/NAD-bd_sf"/>
</dbReference>
<organism evidence="18">
    <name type="scientific">mine drainage metagenome</name>
    <dbReference type="NCBI Taxonomy" id="410659"/>
    <lineage>
        <taxon>unclassified sequences</taxon>
        <taxon>metagenomes</taxon>
        <taxon>ecological metagenomes</taxon>
    </lineage>
</organism>
<evidence type="ECO:0000256" key="9">
    <source>
        <dbReference type="ARBA" id="ARBA00023235"/>
    </source>
</evidence>
<evidence type="ECO:0000256" key="14">
    <source>
        <dbReference type="ARBA" id="ARBA00049778"/>
    </source>
</evidence>
<keyword evidence="2" id="KW-0153">Cholesterol metabolism</keyword>
<dbReference type="PANTHER" id="PTHR47470:SF1">
    <property type="entry name" value="FAD-DEPENDENT OXIDOREDUCTASE 2 FAD BINDING DOMAIN-CONTAINING PROTEIN"/>
    <property type="match status" value="1"/>
</dbReference>
<evidence type="ECO:0000259" key="16">
    <source>
        <dbReference type="Pfam" id="PF01266"/>
    </source>
</evidence>
<evidence type="ECO:0000259" key="17">
    <source>
        <dbReference type="Pfam" id="PF05199"/>
    </source>
</evidence>
<dbReference type="GO" id="GO:0008203">
    <property type="term" value="P:cholesterol metabolic process"/>
    <property type="evidence" value="ECO:0007669"/>
    <property type="project" value="UniProtKB-KW"/>
</dbReference>
<evidence type="ECO:0000313" key="18">
    <source>
        <dbReference type="EMBL" id="OIQ81583.1"/>
    </source>
</evidence>
<evidence type="ECO:0000256" key="8">
    <source>
        <dbReference type="ARBA" id="ARBA00023221"/>
    </source>
</evidence>
<dbReference type="PANTHER" id="PTHR47470">
    <property type="entry name" value="CHOLESTEROL OXIDASE"/>
    <property type="match status" value="1"/>
</dbReference>
<comment type="pathway">
    <text evidence="11">Steroid metabolism; cholesterol degradation.</text>
</comment>
<evidence type="ECO:0000256" key="4">
    <source>
        <dbReference type="ARBA" id="ARBA00022827"/>
    </source>
</evidence>
<name>A0A1J5QNW3_9ZZZZ</name>
<evidence type="ECO:0000256" key="6">
    <source>
        <dbReference type="ARBA" id="ARBA00023098"/>
    </source>
</evidence>
<keyword evidence="6" id="KW-0443">Lipid metabolism</keyword>
<evidence type="ECO:0000256" key="2">
    <source>
        <dbReference type="ARBA" id="ARBA00022548"/>
    </source>
</evidence>
<keyword evidence="7" id="KW-1207">Sterol metabolism</keyword>
<dbReference type="GO" id="GO:0004769">
    <property type="term" value="F:steroid Delta-isomerase activity"/>
    <property type="evidence" value="ECO:0007669"/>
    <property type="project" value="UniProtKB-EC"/>
</dbReference>
<evidence type="ECO:0000256" key="15">
    <source>
        <dbReference type="SAM" id="MobiDB-lite"/>
    </source>
</evidence>
<evidence type="ECO:0000256" key="12">
    <source>
        <dbReference type="ARBA" id="ARBA00049723"/>
    </source>
</evidence>